<dbReference type="SUPFAM" id="SSF56784">
    <property type="entry name" value="HAD-like"/>
    <property type="match status" value="1"/>
</dbReference>
<dbReference type="InterPro" id="IPR051540">
    <property type="entry name" value="S-2-haloacid_dehalogenase"/>
</dbReference>
<dbReference type="InterPro" id="IPR023214">
    <property type="entry name" value="HAD_sf"/>
</dbReference>
<keyword evidence="1 2" id="KW-0378">Hydrolase</keyword>
<dbReference type="Pfam" id="PF13419">
    <property type="entry name" value="HAD_2"/>
    <property type="match status" value="1"/>
</dbReference>
<sequence>MDRNGSIMYNCSMLFGELDAVGFDIDGTLYPAYRLNMRVAPFCIGHPILMTGFGKVRKKLHETGPVEDFFEVQAEMLSKKLGKTREETRSLLDTLIYKGWIKNYKKVRLYPGVKELLEECKAKGLKTGILSDFLPGQKLQNWGIDSLIDVSMGSEETNALKPSEIPFLKFAGKLGASPERILYVGNNEKLDCSGAKKAGMKTALISRKKTSAADITFKNYQELYNILFTN</sequence>
<reference evidence="2" key="1">
    <citation type="submission" date="2020-10" db="EMBL/GenBank/DDBJ databases">
        <authorList>
            <person name="Gilroy R."/>
        </authorList>
    </citation>
    <scope>NUCLEOTIDE SEQUENCE</scope>
    <source>
        <strain evidence="2">10532</strain>
    </source>
</reference>
<dbReference type="InterPro" id="IPR006439">
    <property type="entry name" value="HAD-SF_hydro_IA"/>
</dbReference>
<evidence type="ECO:0000313" key="2">
    <source>
        <dbReference type="EMBL" id="MBO8458424.1"/>
    </source>
</evidence>
<dbReference type="EMBL" id="JADIMM010000108">
    <property type="protein sequence ID" value="MBO8458424.1"/>
    <property type="molecule type" value="Genomic_DNA"/>
</dbReference>
<evidence type="ECO:0000256" key="1">
    <source>
        <dbReference type="ARBA" id="ARBA00022801"/>
    </source>
</evidence>
<name>A0A9D9HRA6_9SPIR</name>
<accession>A0A9D9HRA6</accession>
<dbReference type="PRINTS" id="PR00413">
    <property type="entry name" value="HADHALOGNASE"/>
</dbReference>
<comment type="caution">
    <text evidence="2">The sequence shown here is derived from an EMBL/GenBank/DDBJ whole genome shotgun (WGS) entry which is preliminary data.</text>
</comment>
<dbReference type="InterPro" id="IPR036412">
    <property type="entry name" value="HAD-like_sf"/>
</dbReference>
<dbReference type="AlphaFoldDB" id="A0A9D9HRA6"/>
<dbReference type="GO" id="GO:0016787">
    <property type="term" value="F:hydrolase activity"/>
    <property type="evidence" value="ECO:0007669"/>
    <property type="project" value="UniProtKB-KW"/>
</dbReference>
<evidence type="ECO:0000313" key="3">
    <source>
        <dbReference type="Proteomes" id="UP000823638"/>
    </source>
</evidence>
<organism evidence="2 3">
    <name type="scientific">Candidatus Gallitreponema excrementavium</name>
    <dbReference type="NCBI Taxonomy" id="2840840"/>
    <lineage>
        <taxon>Bacteria</taxon>
        <taxon>Pseudomonadati</taxon>
        <taxon>Spirochaetota</taxon>
        <taxon>Spirochaetia</taxon>
        <taxon>Spirochaetales</taxon>
        <taxon>Candidatus Gallitreponema</taxon>
    </lineage>
</organism>
<reference evidence="2" key="2">
    <citation type="journal article" date="2021" name="PeerJ">
        <title>Extensive microbial diversity within the chicken gut microbiome revealed by metagenomics and culture.</title>
        <authorList>
            <person name="Gilroy R."/>
            <person name="Ravi A."/>
            <person name="Getino M."/>
            <person name="Pursley I."/>
            <person name="Horton D.L."/>
            <person name="Alikhan N.F."/>
            <person name="Baker D."/>
            <person name="Gharbi K."/>
            <person name="Hall N."/>
            <person name="Watson M."/>
            <person name="Adriaenssens E.M."/>
            <person name="Foster-Nyarko E."/>
            <person name="Jarju S."/>
            <person name="Secka A."/>
            <person name="Antonio M."/>
            <person name="Oren A."/>
            <person name="Chaudhuri R.R."/>
            <person name="La Ragione R."/>
            <person name="Hildebrand F."/>
            <person name="Pallen M.J."/>
        </authorList>
    </citation>
    <scope>NUCLEOTIDE SEQUENCE</scope>
    <source>
        <strain evidence="2">10532</strain>
    </source>
</reference>
<gene>
    <name evidence="2" type="ORF">IAA81_09410</name>
</gene>
<dbReference type="SFLD" id="SFLDG01129">
    <property type="entry name" value="C1.5:_HAD__Beta-PGM__Phosphata"/>
    <property type="match status" value="1"/>
</dbReference>
<dbReference type="InterPro" id="IPR041492">
    <property type="entry name" value="HAD_2"/>
</dbReference>
<dbReference type="Gene3D" id="3.40.50.1000">
    <property type="entry name" value="HAD superfamily/HAD-like"/>
    <property type="match status" value="1"/>
</dbReference>
<protein>
    <submittedName>
        <fullName evidence="2">HAD family hydrolase</fullName>
    </submittedName>
</protein>
<dbReference type="PANTHER" id="PTHR43316">
    <property type="entry name" value="HYDROLASE, HALOACID DELAHOGENASE-RELATED"/>
    <property type="match status" value="1"/>
</dbReference>
<dbReference type="Gene3D" id="1.10.150.520">
    <property type="match status" value="1"/>
</dbReference>
<dbReference type="SFLD" id="SFLDS00003">
    <property type="entry name" value="Haloacid_Dehalogenase"/>
    <property type="match status" value="1"/>
</dbReference>
<dbReference type="Proteomes" id="UP000823638">
    <property type="component" value="Unassembled WGS sequence"/>
</dbReference>
<proteinExistence type="predicted"/>